<dbReference type="Pfam" id="PF14062">
    <property type="entry name" value="DUF4253"/>
    <property type="match status" value="1"/>
</dbReference>
<feature type="domain" description="DUF4253" evidence="1">
    <location>
        <begin position="87"/>
        <end position="192"/>
    </location>
</feature>
<dbReference type="AlphaFoldDB" id="A0A1H6DS97"/>
<dbReference type="EMBL" id="FNVU01000018">
    <property type="protein sequence ID" value="SEG87606.1"/>
    <property type="molecule type" value="Genomic_DNA"/>
</dbReference>
<accession>A0A1H6DS97</accession>
<evidence type="ECO:0000259" key="1">
    <source>
        <dbReference type="Pfam" id="PF14062"/>
    </source>
</evidence>
<proteinExistence type="predicted"/>
<evidence type="ECO:0000313" key="2">
    <source>
        <dbReference type="EMBL" id="SEG87606.1"/>
    </source>
</evidence>
<evidence type="ECO:0000313" key="3">
    <source>
        <dbReference type="Proteomes" id="UP000236754"/>
    </source>
</evidence>
<organism evidence="2 3">
    <name type="scientific">Actinacidiphila yanglinensis</name>
    <dbReference type="NCBI Taxonomy" id="310779"/>
    <lineage>
        <taxon>Bacteria</taxon>
        <taxon>Bacillati</taxon>
        <taxon>Actinomycetota</taxon>
        <taxon>Actinomycetes</taxon>
        <taxon>Kitasatosporales</taxon>
        <taxon>Streptomycetaceae</taxon>
        <taxon>Actinacidiphila</taxon>
    </lineage>
</organism>
<dbReference type="OrthoDB" id="7839592at2"/>
<gene>
    <name evidence="2" type="ORF">SAMN05216223_118126</name>
</gene>
<reference evidence="2 3" key="1">
    <citation type="submission" date="2016-10" db="EMBL/GenBank/DDBJ databases">
        <authorList>
            <person name="de Groot N.N."/>
        </authorList>
    </citation>
    <scope>NUCLEOTIDE SEQUENCE [LARGE SCALE GENOMIC DNA]</scope>
    <source>
        <strain evidence="2 3">CGMCC 4.2023</strain>
    </source>
</reference>
<name>A0A1H6DS97_9ACTN</name>
<sequence length="192" mass="21005">MRLEPVLAAGFAEYRRQRLPFWSAPAPEEGPEGVEPWPHDPGPPFENWPGLAPPVAVATDTPSPARAAARTVAHLVNAGGHELKDCRLALVPARRSADLPALLEWSSEAPVPLVSALLRSWEERFGTQVVSACGNSLHVSVARPPRNLRDAELLACEHVLSTAASIVDDPPTPFPEYAAELVGRSDWWFWWD</sequence>
<dbReference type="InterPro" id="IPR025349">
    <property type="entry name" value="DUF4253"/>
</dbReference>
<keyword evidence="3" id="KW-1185">Reference proteome</keyword>
<dbReference type="Proteomes" id="UP000236754">
    <property type="component" value="Unassembled WGS sequence"/>
</dbReference>
<protein>
    <recommendedName>
        <fullName evidence="1">DUF4253 domain-containing protein</fullName>
    </recommendedName>
</protein>